<reference evidence="10" key="1">
    <citation type="submission" date="2010-05" db="EMBL/GenBank/DDBJ databases">
        <title>The genome sequence of Magnaporthe poae strain ATCC 64411.</title>
        <authorList>
            <person name="Ma L.-J."/>
            <person name="Dead R."/>
            <person name="Young S."/>
            <person name="Zeng Q."/>
            <person name="Koehrsen M."/>
            <person name="Alvarado L."/>
            <person name="Berlin A."/>
            <person name="Chapman S.B."/>
            <person name="Chen Z."/>
            <person name="Freedman E."/>
            <person name="Gellesch M."/>
            <person name="Goldberg J."/>
            <person name="Griggs A."/>
            <person name="Gujja S."/>
            <person name="Heilman E.R."/>
            <person name="Heiman D."/>
            <person name="Hepburn T."/>
            <person name="Howarth C."/>
            <person name="Jen D."/>
            <person name="Larson L."/>
            <person name="Mehta T."/>
            <person name="Neiman D."/>
            <person name="Pearson M."/>
            <person name="Roberts A."/>
            <person name="Saif S."/>
            <person name="Shea T."/>
            <person name="Shenoy N."/>
            <person name="Sisk P."/>
            <person name="Stolte C."/>
            <person name="Sykes S."/>
            <person name="Walk T."/>
            <person name="White J."/>
            <person name="Yandava C."/>
            <person name="Haas B."/>
            <person name="Nusbaum C."/>
            <person name="Birren B."/>
        </authorList>
    </citation>
    <scope>NUCLEOTIDE SEQUENCE [LARGE SCALE GENOMIC DNA]</scope>
    <source>
        <strain evidence="10">ATCC 64411 / 73-15</strain>
    </source>
</reference>
<evidence type="ECO:0000256" key="1">
    <source>
        <dbReference type="ARBA" id="ARBA00007754"/>
    </source>
</evidence>
<evidence type="ECO:0000256" key="4">
    <source>
        <dbReference type="PROSITE-ProRule" id="PRU01100"/>
    </source>
</evidence>
<dbReference type="InterPro" id="IPR022790">
    <property type="entry name" value="GH26_dom"/>
</dbReference>
<accession>A0A0C4EFY0</accession>
<reference evidence="8" key="2">
    <citation type="submission" date="2010-05" db="EMBL/GenBank/DDBJ databases">
        <title>The Genome Sequence of Magnaporthe poae strain ATCC 64411.</title>
        <authorList>
            <consortium name="The Broad Institute Genome Sequencing Platform"/>
            <consortium name="Broad Institute Genome Sequencing Center for Infectious Disease"/>
            <person name="Ma L.-J."/>
            <person name="Dead R."/>
            <person name="Young S."/>
            <person name="Zeng Q."/>
            <person name="Koehrsen M."/>
            <person name="Alvarado L."/>
            <person name="Berlin A."/>
            <person name="Chapman S.B."/>
            <person name="Chen Z."/>
            <person name="Freedman E."/>
            <person name="Gellesch M."/>
            <person name="Goldberg J."/>
            <person name="Griggs A."/>
            <person name="Gujja S."/>
            <person name="Heilman E.R."/>
            <person name="Heiman D."/>
            <person name="Hepburn T."/>
            <person name="Howarth C."/>
            <person name="Jen D."/>
            <person name="Larson L."/>
            <person name="Mehta T."/>
            <person name="Neiman D."/>
            <person name="Pearson M."/>
            <person name="Roberts A."/>
            <person name="Saif S."/>
            <person name="Shea T."/>
            <person name="Shenoy N."/>
            <person name="Sisk P."/>
            <person name="Stolte C."/>
            <person name="Sykes S."/>
            <person name="Walk T."/>
            <person name="White J."/>
            <person name="Yandava C."/>
            <person name="Haas B."/>
            <person name="Nusbaum C."/>
            <person name="Birren B."/>
        </authorList>
    </citation>
    <scope>NUCLEOTIDE SEQUENCE</scope>
    <source>
        <strain evidence="8">ATCC 64411</strain>
    </source>
</reference>
<feature type="active site" description="Proton donor" evidence="4">
    <location>
        <position position="322"/>
    </location>
</feature>
<evidence type="ECO:0000313" key="10">
    <source>
        <dbReference type="Proteomes" id="UP000011715"/>
    </source>
</evidence>
<sequence>MTRLFELGAALVAAAFAVTSASARVLAPRAATVFEAEDAALVGTAVAKELAGYSGKGYVGGFDADGDKITFTVPSDEARLYNLNIRYAGIYGEKRATLRYNGGSDTEILLKATASWETVSGGQVLLNKGENKIEILNNWGWYLIDYISIEATTPRGPHDINASLNNPKASTEAKALYSYLRSIYGNKILSGQQDLKWADYVTQQTGKTPALLAVDLIDYTPSRVEHGTKGASVEDAIAHHARGGIVSVLWHWNAPAGLYDTAEQPWWSGFYTRATDFDVSRAMADTTNANYTLLVRDVDAIAGQLKRLRDAGVAVLWRPLHEAEGAWFWWGAKGPEPCKKLWAMVHDRLTNHHGLDNLIWVWNSARPEWYPGDETVDILSADVYAKGNGPMSLQYNELVTLGRDKKLIAAAEVGSVPKPELLKAYQAQWLWFCVWEDGYINNKDYNDPAVLKAVYNDDYVLTLDEIQGWAKTGGGK</sequence>
<dbReference type="PANTHER" id="PTHR40079:SF4">
    <property type="entry name" value="GH26 DOMAIN-CONTAINING PROTEIN-RELATED"/>
    <property type="match status" value="1"/>
</dbReference>
<evidence type="ECO:0000256" key="5">
    <source>
        <dbReference type="SAM" id="SignalP"/>
    </source>
</evidence>
<dbReference type="EMBL" id="ADBL01002882">
    <property type="status" value="NOT_ANNOTATED_CDS"/>
    <property type="molecule type" value="Genomic_DNA"/>
</dbReference>
<name>A0A0C4EFY0_MAGP6</name>
<feature type="active site" description="Nucleophile" evidence="4">
    <location>
        <position position="412"/>
    </location>
</feature>
<evidence type="ECO:0000256" key="3">
    <source>
        <dbReference type="ARBA" id="ARBA00023295"/>
    </source>
</evidence>
<dbReference type="GO" id="GO:0030246">
    <property type="term" value="F:carbohydrate binding"/>
    <property type="evidence" value="ECO:0007669"/>
    <property type="project" value="InterPro"/>
</dbReference>
<dbReference type="VEuPathDB" id="FungiDB:MAPG_11690"/>
<evidence type="ECO:0008006" key="11">
    <source>
        <dbReference type="Google" id="ProtNLM"/>
    </source>
</evidence>
<dbReference type="InterPro" id="IPR005084">
    <property type="entry name" value="CBM6"/>
</dbReference>
<dbReference type="PRINTS" id="PR00739">
    <property type="entry name" value="GLHYDRLASE26"/>
</dbReference>
<dbReference type="InterPro" id="IPR017853">
    <property type="entry name" value="GH"/>
</dbReference>
<dbReference type="SUPFAM" id="SSF49785">
    <property type="entry name" value="Galactose-binding domain-like"/>
    <property type="match status" value="1"/>
</dbReference>
<dbReference type="Gene3D" id="2.60.120.260">
    <property type="entry name" value="Galactose-binding domain-like"/>
    <property type="match status" value="1"/>
</dbReference>
<keyword evidence="5" id="KW-0732">Signal</keyword>
<comment type="similarity">
    <text evidence="1 4">Belongs to the glycosyl hydrolase 26 family.</text>
</comment>
<dbReference type="PANTHER" id="PTHR40079">
    <property type="entry name" value="MANNAN ENDO-1,4-BETA-MANNOSIDASE E-RELATED"/>
    <property type="match status" value="1"/>
</dbReference>
<feature type="signal peptide" evidence="5">
    <location>
        <begin position="1"/>
        <end position="23"/>
    </location>
</feature>
<dbReference type="PROSITE" id="PS51175">
    <property type="entry name" value="CBM6"/>
    <property type="match status" value="1"/>
</dbReference>
<reference evidence="8" key="3">
    <citation type="submission" date="2011-03" db="EMBL/GenBank/DDBJ databases">
        <title>Annotation of Magnaporthe poae ATCC 64411.</title>
        <authorList>
            <person name="Ma L.-J."/>
            <person name="Dead R."/>
            <person name="Young S.K."/>
            <person name="Zeng Q."/>
            <person name="Gargeya S."/>
            <person name="Fitzgerald M."/>
            <person name="Haas B."/>
            <person name="Abouelleil A."/>
            <person name="Alvarado L."/>
            <person name="Arachchi H.M."/>
            <person name="Berlin A."/>
            <person name="Brown A."/>
            <person name="Chapman S.B."/>
            <person name="Chen Z."/>
            <person name="Dunbar C."/>
            <person name="Freedman E."/>
            <person name="Gearin G."/>
            <person name="Gellesch M."/>
            <person name="Goldberg J."/>
            <person name="Griggs A."/>
            <person name="Gujja S."/>
            <person name="Heiman D."/>
            <person name="Howarth C."/>
            <person name="Larson L."/>
            <person name="Lui A."/>
            <person name="MacDonald P.J.P."/>
            <person name="Mehta T."/>
            <person name="Montmayeur A."/>
            <person name="Murphy C."/>
            <person name="Neiman D."/>
            <person name="Pearson M."/>
            <person name="Priest M."/>
            <person name="Roberts A."/>
            <person name="Saif S."/>
            <person name="Shea T."/>
            <person name="Shenoy N."/>
            <person name="Sisk P."/>
            <person name="Stolte C."/>
            <person name="Sykes S."/>
            <person name="Yandava C."/>
            <person name="Wortman J."/>
            <person name="Nusbaum C."/>
            <person name="Birren B."/>
        </authorList>
    </citation>
    <scope>NUCLEOTIDE SEQUENCE</scope>
    <source>
        <strain evidence="8">ATCC 64411</strain>
    </source>
</reference>
<keyword evidence="10" id="KW-1185">Reference proteome</keyword>
<dbReference type="GO" id="GO:0006080">
    <property type="term" value="P:substituted mannan metabolic process"/>
    <property type="evidence" value="ECO:0007669"/>
    <property type="project" value="InterPro"/>
</dbReference>
<dbReference type="Pfam" id="PF02156">
    <property type="entry name" value="Glyco_hydro_26"/>
    <property type="match status" value="1"/>
</dbReference>
<dbReference type="GO" id="GO:0016985">
    <property type="term" value="F:mannan endo-1,4-beta-mannosidase activity"/>
    <property type="evidence" value="ECO:0007669"/>
    <property type="project" value="InterPro"/>
</dbReference>
<dbReference type="EMBL" id="GL876984">
    <property type="protein sequence ID" value="KLU92703.1"/>
    <property type="molecule type" value="Genomic_DNA"/>
</dbReference>
<feature type="chain" id="PRO_5009386034" description="Mannan endo-1,4-beta-mannosidase" evidence="5">
    <location>
        <begin position="24"/>
        <end position="476"/>
    </location>
</feature>
<proteinExistence type="inferred from homology"/>
<dbReference type="CDD" id="cd04086">
    <property type="entry name" value="CBM35_mannanase-like"/>
    <property type="match status" value="1"/>
</dbReference>
<evidence type="ECO:0000259" key="6">
    <source>
        <dbReference type="PROSITE" id="PS51175"/>
    </source>
</evidence>
<dbReference type="eggNOG" id="ENOG502QT55">
    <property type="taxonomic scope" value="Eukaryota"/>
</dbReference>
<evidence type="ECO:0000313" key="8">
    <source>
        <dbReference type="EMBL" id="KLU92703.1"/>
    </source>
</evidence>
<protein>
    <recommendedName>
        <fullName evidence="11">Mannan endo-1,4-beta-mannosidase</fullName>
    </recommendedName>
</protein>
<evidence type="ECO:0000313" key="9">
    <source>
        <dbReference type="EnsemblFungi" id="MAPG_11690T0"/>
    </source>
</evidence>
<dbReference type="InterPro" id="IPR000805">
    <property type="entry name" value="Glyco_hydro_26"/>
</dbReference>
<dbReference type="PROSITE" id="PS51764">
    <property type="entry name" value="GH26"/>
    <property type="match status" value="1"/>
</dbReference>
<keyword evidence="2 4" id="KW-0378">Hydrolase</keyword>
<dbReference type="AlphaFoldDB" id="A0A0C4EFY0"/>
<feature type="domain" description="CBM6" evidence="6">
    <location>
        <begin position="32"/>
        <end position="150"/>
    </location>
</feature>
<reference evidence="9" key="5">
    <citation type="submission" date="2015-06" db="UniProtKB">
        <authorList>
            <consortium name="EnsemblFungi"/>
        </authorList>
    </citation>
    <scope>IDENTIFICATION</scope>
    <source>
        <strain evidence="9">ATCC 64411</strain>
    </source>
</reference>
<evidence type="ECO:0000259" key="7">
    <source>
        <dbReference type="PROSITE" id="PS51764"/>
    </source>
</evidence>
<keyword evidence="3 4" id="KW-0326">Glycosidase</keyword>
<dbReference type="SUPFAM" id="SSF51445">
    <property type="entry name" value="(Trans)glycosidases"/>
    <property type="match status" value="1"/>
</dbReference>
<reference evidence="9" key="4">
    <citation type="journal article" date="2015" name="G3 (Bethesda)">
        <title>Genome sequences of three phytopathogenic species of the Magnaporthaceae family of fungi.</title>
        <authorList>
            <person name="Okagaki L.H."/>
            <person name="Nunes C.C."/>
            <person name="Sailsbery J."/>
            <person name="Clay B."/>
            <person name="Brown D."/>
            <person name="John T."/>
            <person name="Oh Y."/>
            <person name="Young N."/>
            <person name="Fitzgerald M."/>
            <person name="Haas B.J."/>
            <person name="Zeng Q."/>
            <person name="Young S."/>
            <person name="Adiconis X."/>
            <person name="Fan L."/>
            <person name="Levin J.Z."/>
            <person name="Mitchell T.K."/>
            <person name="Okubara P.A."/>
            <person name="Farman M.L."/>
            <person name="Kohn L.M."/>
            <person name="Birren B."/>
            <person name="Ma L.-J."/>
            <person name="Dean R.A."/>
        </authorList>
    </citation>
    <scope>NUCLEOTIDE SEQUENCE</scope>
    <source>
        <strain evidence="9">ATCC 64411 / 73-15</strain>
    </source>
</reference>
<dbReference type="InterPro" id="IPR008979">
    <property type="entry name" value="Galactose-bd-like_sf"/>
</dbReference>
<dbReference type="OMA" id="WSGFYTR"/>
<organism evidence="9 10">
    <name type="scientific">Magnaporthiopsis poae (strain ATCC 64411 / 73-15)</name>
    <name type="common">Kentucky bluegrass fungus</name>
    <name type="synonym">Magnaporthe poae</name>
    <dbReference type="NCBI Taxonomy" id="644358"/>
    <lineage>
        <taxon>Eukaryota</taxon>
        <taxon>Fungi</taxon>
        <taxon>Dikarya</taxon>
        <taxon>Ascomycota</taxon>
        <taxon>Pezizomycotina</taxon>
        <taxon>Sordariomycetes</taxon>
        <taxon>Sordariomycetidae</taxon>
        <taxon>Magnaporthales</taxon>
        <taxon>Magnaporthaceae</taxon>
        <taxon>Magnaporthiopsis</taxon>
    </lineage>
</organism>
<feature type="domain" description="GH26" evidence="7">
    <location>
        <begin position="171"/>
        <end position="464"/>
    </location>
</feature>
<dbReference type="Proteomes" id="UP000011715">
    <property type="component" value="Unassembled WGS sequence"/>
</dbReference>
<dbReference type="Gene3D" id="3.20.20.80">
    <property type="entry name" value="Glycosidases"/>
    <property type="match status" value="1"/>
</dbReference>
<gene>
    <name evidence="8" type="ORF">MAPG_11690</name>
</gene>
<dbReference type="EnsemblFungi" id="MAPG_11690T0">
    <property type="protein sequence ID" value="MAPG_11690T0"/>
    <property type="gene ID" value="MAPG_11690"/>
</dbReference>
<dbReference type="Pfam" id="PF16990">
    <property type="entry name" value="CBM_35"/>
    <property type="match status" value="1"/>
</dbReference>
<dbReference type="OrthoDB" id="5286354at2759"/>
<evidence type="ECO:0000256" key="2">
    <source>
        <dbReference type="ARBA" id="ARBA00022801"/>
    </source>
</evidence>